<evidence type="ECO:0000256" key="1">
    <source>
        <dbReference type="ARBA" id="ARBA00009437"/>
    </source>
</evidence>
<keyword evidence="7" id="KW-1185">Reference proteome</keyword>
<evidence type="ECO:0000256" key="3">
    <source>
        <dbReference type="ARBA" id="ARBA00023125"/>
    </source>
</evidence>
<dbReference type="Proteomes" id="UP000035909">
    <property type="component" value="Unassembled WGS sequence"/>
</dbReference>
<gene>
    <name evidence="6" type="ORF">ABT57_15640</name>
</gene>
<protein>
    <recommendedName>
        <fullName evidence="5">HTH lysR-type domain-containing protein</fullName>
    </recommendedName>
</protein>
<evidence type="ECO:0000259" key="5">
    <source>
        <dbReference type="PROSITE" id="PS50931"/>
    </source>
</evidence>
<dbReference type="SUPFAM" id="SSF46785">
    <property type="entry name" value="Winged helix' DNA-binding domain"/>
    <property type="match status" value="1"/>
</dbReference>
<dbReference type="SUPFAM" id="SSF53850">
    <property type="entry name" value="Periplasmic binding protein-like II"/>
    <property type="match status" value="1"/>
</dbReference>
<name>A0A0J1K1B1_9GAMM</name>
<dbReference type="OrthoDB" id="9067838at2"/>
<organism evidence="6 7">
    <name type="scientific">Photobacterium ganghwense</name>
    <dbReference type="NCBI Taxonomy" id="320778"/>
    <lineage>
        <taxon>Bacteria</taxon>
        <taxon>Pseudomonadati</taxon>
        <taxon>Pseudomonadota</taxon>
        <taxon>Gammaproteobacteria</taxon>
        <taxon>Vibrionales</taxon>
        <taxon>Vibrionaceae</taxon>
        <taxon>Photobacterium</taxon>
    </lineage>
</organism>
<dbReference type="Pfam" id="PF03466">
    <property type="entry name" value="LysR_substrate"/>
    <property type="match status" value="1"/>
</dbReference>
<dbReference type="Gene3D" id="1.10.10.10">
    <property type="entry name" value="Winged helix-like DNA-binding domain superfamily/Winged helix DNA-binding domain"/>
    <property type="match status" value="1"/>
</dbReference>
<evidence type="ECO:0000313" key="7">
    <source>
        <dbReference type="Proteomes" id="UP000035909"/>
    </source>
</evidence>
<dbReference type="InterPro" id="IPR036390">
    <property type="entry name" value="WH_DNA-bd_sf"/>
</dbReference>
<dbReference type="GO" id="GO:0003700">
    <property type="term" value="F:DNA-binding transcription factor activity"/>
    <property type="evidence" value="ECO:0007669"/>
    <property type="project" value="InterPro"/>
</dbReference>
<dbReference type="PROSITE" id="PS50931">
    <property type="entry name" value="HTH_LYSR"/>
    <property type="match status" value="1"/>
</dbReference>
<keyword evidence="4" id="KW-0804">Transcription</keyword>
<dbReference type="STRING" id="320778.ABT57_15640"/>
<dbReference type="Pfam" id="PF00126">
    <property type="entry name" value="HTH_1"/>
    <property type="match status" value="1"/>
</dbReference>
<evidence type="ECO:0000256" key="2">
    <source>
        <dbReference type="ARBA" id="ARBA00023015"/>
    </source>
</evidence>
<feature type="domain" description="HTH lysR-type" evidence="5">
    <location>
        <begin position="1"/>
        <end position="58"/>
    </location>
</feature>
<accession>A0A0J1K1B1</accession>
<dbReference type="RefSeq" id="WP_047886115.1">
    <property type="nucleotide sequence ID" value="NZ_CP071326.1"/>
</dbReference>
<proteinExistence type="inferred from homology"/>
<dbReference type="PANTHER" id="PTHR30126:SF40">
    <property type="entry name" value="HTH-TYPE TRANSCRIPTIONAL REGULATOR GLTR"/>
    <property type="match status" value="1"/>
</dbReference>
<dbReference type="InterPro" id="IPR005119">
    <property type="entry name" value="LysR_subst-bd"/>
</dbReference>
<dbReference type="PATRIC" id="fig|320778.3.peg.3401"/>
<keyword evidence="2" id="KW-0805">Transcription regulation</keyword>
<evidence type="ECO:0000256" key="4">
    <source>
        <dbReference type="ARBA" id="ARBA00023163"/>
    </source>
</evidence>
<dbReference type="CDD" id="cd05466">
    <property type="entry name" value="PBP2_LTTR_substrate"/>
    <property type="match status" value="1"/>
</dbReference>
<keyword evidence="3" id="KW-0238">DNA-binding</keyword>
<dbReference type="AlphaFoldDB" id="A0A0J1K1B1"/>
<reference evidence="6 7" key="1">
    <citation type="submission" date="2015-05" db="EMBL/GenBank/DDBJ databases">
        <title>Photobacterium galathea sp. nov.</title>
        <authorList>
            <person name="Machado H."/>
            <person name="Gram L."/>
        </authorList>
    </citation>
    <scope>NUCLEOTIDE SEQUENCE [LARGE SCALE GENOMIC DNA]</scope>
    <source>
        <strain evidence="6 7">DSM 22954</strain>
    </source>
</reference>
<dbReference type="PANTHER" id="PTHR30126">
    <property type="entry name" value="HTH-TYPE TRANSCRIPTIONAL REGULATOR"/>
    <property type="match status" value="1"/>
</dbReference>
<dbReference type="InterPro" id="IPR000847">
    <property type="entry name" value="LysR_HTH_N"/>
</dbReference>
<dbReference type="EMBL" id="LDOU01000015">
    <property type="protein sequence ID" value="KLV08227.1"/>
    <property type="molecule type" value="Genomic_DNA"/>
</dbReference>
<comment type="similarity">
    <text evidence="1">Belongs to the LysR transcriptional regulatory family.</text>
</comment>
<evidence type="ECO:0000313" key="6">
    <source>
        <dbReference type="EMBL" id="KLV08227.1"/>
    </source>
</evidence>
<comment type="caution">
    <text evidence="6">The sequence shown here is derived from an EMBL/GenBank/DDBJ whole genome shotgun (WGS) entry which is preliminary data.</text>
</comment>
<dbReference type="GO" id="GO:0000976">
    <property type="term" value="F:transcription cis-regulatory region binding"/>
    <property type="evidence" value="ECO:0007669"/>
    <property type="project" value="TreeGrafter"/>
</dbReference>
<sequence length="293" mass="33221">MKIEDLHLFVEVAKEASLRNAAVRLSMQPGTLSKAIKRIEDYYQHELFDRTGHGWQLTPAGKLLRERAVELLGIHEKIEFELGNPRRCHVRVSGPAGVLAHYLPTVVNRLSTHQADHSLDIKIAPDLSPLLKHQVDIALTTTLAGQSVVLPSIYSEKICDVPFVIVASKHHPLAIHVATHSQPIDIQTVLTHPFIVPSHPVYGHTVENSSEDGWFDSEFKRKITARVDDISTLIALVNTQPWLAYMPQYLAEHEQLPIITTRGCPYACVQSIWLCRQKNVQYHWIHQLFQEED</sequence>
<dbReference type="InterPro" id="IPR036388">
    <property type="entry name" value="WH-like_DNA-bd_sf"/>
</dbReference>
<dbReference type="Gene3D" id="3.40.190.10">
    <property type="entry name" value="Periplasmic binding protein-like II"/>
    <property type="match status" value="2"/>
</dbReference>